<accession>A0A219APK5</accession>
<dbReference type="EMBL" id="LSBJ02000015">
    <property type="protein sequence ID" value="OWT42492.1"/>
    <property type="molecule type" value="Genomic_DNA"/>
</dbReference>
<sequence length="143" mass="15422">MKRTERNLISHGDGNATNKCSSSDHVVDAHVTLASSKPKCNLLYVIKGNNTSNRDGVSKEKRDADNGANGEKKGGGTNTEKNGDQSMTIMTTELPLKGQRRSVLRAIAMTIVISLPFRTSCGQSSRENLLTQVLACYPEANAK</sequence>
<feature type="region of interest" description="Disordered" evidence="1">
    <location>
        <begin position="1"/>
        <end position="23"/>
    </location>
</feature>
<proteinExistence type="predicted"/>
<organism evidence="2 3">
    <name type="scientific">Pochonia chlamydosporia 170</name>
    <dbReference type="NCBI Taxonomy" id="1380566"/>
    <lineage>
        <taxon>Eukaryota</taxon>
        <taxon>Fungi</taxon>
        <taxon>Dikarya</taxon>
        <taxon>Ascomycota</taxon>
        <taxon>Pezizomycotina</taxon>
        <taxon>Sordariomycetes</taxon>
        <taxon>Hypocreomycetidae</taxon>
        <taxon>Hypocreales</taxon>
        <taxon>Clavicipitaceae</taxon>
        <taxon>Pochonia</taxon>
    </lineage>
</organism>
<dbReference type="AlphaFoldDB" id="A0A219APK5"/>
<keyword evidence="3" id="KW-1185">Reference proteome</keyword>
<evidence type="ECO:0000313" key="2">
    <source>
        <dbReference type="EMBL" id="OWT42492.1"/>
    </source>
</evidence>
<protein>
    <submittedName>
        <fullName evidence="2">Uncharacterized protein</fullName>
    </submittedName>
</protein>
<name>A0A219APK5_METCM</name>
<feature type="compositionally biased region" description="Basic and acidic residues" evidence="1">
    <location>
        <begin position="56"/>
        <end position="74"/>
    </location>
</feature>
<comment type="caution">
    <text evidence="2">The sequence shown here is derived from an EMBL/GenBank/DDBJ whole genome shotgun (WGS) entry which is preliminary data.</text>
</comment>
<dbReference type="RefSeq" id="XP_022285005.1">
    <property type="nucleotide sequence ID" value="XM_022430011.1"/>
</dbReference>
<reference evidence="2 3" key="1">
    <citation type="journal article" date="2016" name="PLoS Pathog.">
        <title>Biosynthesis of antibiotic leucinostatins in bio-control fungus Purpureocillium lilacinum and their inhibition on phytophthora revealed by genome mining.</title>
        <authorList>
            <person name="Wang G."/>
            <person name="Liu Z."/>
            <person name="Lin R."/>
            <person name="Li E."/>
            <person name="Mao Z."/>
            <person name="Ling J."/>
            <person name="Yang Y."/>
            <person name="Yin W.B."/>
            <person name="Xie B."/>
        </authorList>
    </citation>
    <scope>NUCLEOTIDE SEQUENCE [LARGE SCALE GENOMIC DNA]</scope>
    <source>
        <strain evidence="2">170</strain>
    </source>
</reference>
<dbReference type="KEGG" id="pchm:VFPPC_18393"/>
<evidence type="ECO:0000256" key="1">
    <source>
        <dbReference type="SAM" id="MobiDB-lite"/>
    </source>
</evidence>
<evidence type="ECO:0000313" key="3">
    <source>
        <dbReference type="Proteomes" id="UP000078397"/>
    </source>
</evidence>
<dbReference type="GeneID" id="33937185"/>
<feature type="region of interest" description="Disordered" evidence="1">
    <location>
        <begin position="49"/>
        <end position="87"/>
    </location>
</feature>
<gene>
    <name evidence="2" type="ORF">VFPPC_18393</name>
</gene>
<dbReference type="Proteomes" id="UP000078397">
    <property type="component" value="Unassembled WGS sequence"/>
</dbReference>